<name>A0ABR7WFK5_9ACTN</name>
<comment type="caution">
    <text evidence="1">The sequence shown here is derived from an EMBL/GenBank/DDBJ whole genome shotgun (WGS) entry which is preliminary data.</text>
</comment>
<protein>
    <submittedName>
        <fullName evidence="1">DUF2316 family protein</fullName>
    </submittedName>
</protein>
<keyword evidence="2" id="KW-1185">Reference proteome</keyword>
<accession>A0ABR7WFK5</accession>
<evidence type="ECO:0000313" key="2">
    <source>
        <dbReference type="Proteomes" id="UP000602395"/>
    </source>
</evidence>
<organism evidence="1 2">
    <name type="scientific">Gordonia hankookensis</name>
    <dbReference type="NCBI Taxonomy" id="589403"/>
    <lineage>
        <taxon>Bacteria</taxon>
        <taxon>Bacillati</taxon>
        <taxon>Actinomycetota</taxon>
        <taxon>Actinomycetes</taxon>
        <taxon>Mycobacteriales</taxon>
        <taxon>Gordoniaceae</taxon>
        <taxon>Gordonia</taxon>
    </lineage>
</organism>
<proteinExistence type="predicted"/>
<dbReference type="RefSeq" id="WP_190267151.1">
    <property type="nucleotide sequence ID" value="NZ_BAABAD010000004.1"/>
</dbReference>
<dbReference type="EMBL" id="JACWMS010000002">
    <property type="protein sequence ID" value="MBD1320519.1"/>
    <property type="molecule type" value="Genomic_DNA"/>
</dbReference>
<reference evidence="1 2" key="1">
    <citation type="submission" date="2020-09" db="EMBL/GenBank/DDBJ databases">
        <title>Novel species in genus Gordonia.</title>
        <authorList>
            <person name="Zhang G."/>
        </authorList>
    </citation>
    <scope>NUCLEOTIDE SEQUENCE [LARGE SCALE GENOMIC DNA]</scope>
    <source>
        <strain evidence="1 2">ON-33</strain>
    </source>
</reference>
<gene>
    <name evidence="1" type="ORF">IDF66_13100</name>
</gene>
<dbReference type="Proteomes" id="UP000602395">
    <property type="component" value="Unassembled WGS sequence"/>
</dbReference>
<sequence>MSLDDAQRRRTSDELRRNADLCGLTHGAMAADLGFTTDHLREVVALSGPQDPVDVWLLRDYLEQAVRDAGRDPEPFTVLTPASRRMARMWFRLRPAPRHIFAA</sequence>
<dbReference type="Pfam" id="PF10078">
    <property type="entry name" value="DUF2316"/>
    <property type="match status" value="1"/>
</dbReference>
<dbReference type="InterPro" id="IPR018757">
    <property type="entry name" value="DUF2316"/>
</dbReference>
<evidence type="ECO:0000313" key="1">
    <source>
        <dbReference type="EMBL" id="MBD1320519.1"/>
    </source>
</evidence>